<organism evidence="2 3">
    <name type="scientific">Plasmodium inui San Antonio 1</name>
    <dbReference type="NCBI Taxonomy" id="1237626"/>
    <lineage>
        <taxon>Eukaryota</taxon>
        <taxon>Sar</taxon>
        <taxon>Alveolata</taxon>
        <taxon>Apicomplexa</taxon>
        <taxon>Aconoidasida</taxon>
        <taxon>Haemosporida</taxon>
        <taxon>Plasmodiidae</taxon>
        <taxon>Plasmodium</taxon>
        <taxon>Plasmodium (Plasmodium)</taxon>
    </lineage>
</organism>
<reference evidence="2 3" key="1">
    <citation type="submission" date="2013-02" db="EMBL/GenBank/DDBJ databases">
        <title>The Genome Sequence of Plasmodium inui San Antonio 1.</title>
        <authorList>
            <consortium name="The Broad Institute Genome Sequencing Platform"/>
            <consortium name="The Broad Institute Genome Sequencing Center for Infectious Disease"/>
            <person name="Neafsey D."/>
            <person name="Cheeseman I."/>
            <person name="Volkman S."/>
            <person name="Adams J."/>
            <person name="Walker B."/>
            <person name="Young S.K."/>
            <person name="Zeng Q."/>
            <person name="Gargeya S."/>
            <person name="Fitzgerald M."/>
            <person name="Haas B."/>
            <person name="Abouelleil A."/>
            <person name="Alvarado L."/>
            <person name="Arachchi H.M."/>
            <person name="Berlin A.M."/>
            <person name="Chapman S.B."/>
            <person name="Dewar J."/>
            <person name="Goldberg J."/>
            <person name="Griggs A."/>
            <person name="Gujja S."/>
            <person name="Hansen M."/>
            <person name="Howarth C."/>
            <person name="Imamovic A."/>
            <person name="Larimer J."/>
            <person name="McCowan C."/>
            <person name="Murphy C."/>
            <person name="Neiman D."/>
            <person name="Pearson M."/>
            <person name="Priest M."/>
            <person name="Roberts A."/>
            <person name="Saif S."/>
            <person name="Shea T."/>
            <person name="Sisk P."/>
            <person name="Sykes S."/>
            <person name="Wortman J."/>
            <person name="Nusbaum C."/>
            <person name="Birren B."/>
        </authorList>
    </citation>
    <scope>NUCLEOTIDE SEQUENCE [LARGE SCALE GENOMIC DNA]</scope>
    <source>
        <strain evidence="2 3">San Antonio 1</strain>
    </source>
</reference>
<gene>
    <name evidence="2" type="ORF">C922_05323</name>
</gene>
<name>W6ZYA3_9APIC</name>
<dbReference type="VEuPathDB" id="PlasmoDB:C922_05323"/>
<keyword evidence="3" id="KW-1185">Reference proteome</keyword>
<dbReference type="RefSeq" id="XP_008819116.1">
    <property type="nucleotide sequence ID" value="XM_008820894.1"/>
</dbReference>
<protein>
    <submittedName>
        <fullName evidence="2">Uncharacterized protein</fullName>
    </submittedName>
</protein>
<proteinExistence type="predicted"/>
<keyword evidence="1" id="KW-0812">Transmembrane</keyword>
<evidence type="ECO:0000256" key="1">
    <source>
        <dbReference type="SAM" id="Phobius"/>
    </source>
</evidence>
<feature type="transmembrane region" description="Helical" evidence="1">
    <location>
        <begin position="31"/>
        <end position="55"/>
    </location>
</feature>
<sequence>MFIQNEWRIMNKIFLIHVAHEYFKRSPYYKIIILFVSYILSLSCLIKSFTIILYVDVYIKKYNDLEFEDVTDEVVEVLDSSGDHDDFALTDLAKEHHKEFHRTLNYAESLEKVLNEDMETEDGGSVYVDTEDS</sequence>
<dbReference type="Proteomes" id="UP000030640">
    <property type="component" value="Unassembled WGS sequence"/>
</dbReference>
<evidence type="ECO:0000313" key="2">
    <source>
        <dbReference type="EMBL" id="EUD64308.1"/>
    </source>
</evidence>
<accession>W6ZYA3</accession>
<keyword evidence="1" id="KW-0472">Membrane</keyword>
<keyword evidence="1" id="KW-1133">Transmembrane helix</keyword>
<dbReference type="GeneID" id="20040597"/>
<dbReference type="AlphaFoldDB" id="W6ZYA3"/>
<evidence type="ECO:0000313" key="3">
    <source>
        <dbReference type="Proteomes" id="UP000030640"/>
    </source>
</evidence>
<dbReference type="EMBL" id="KI965514">
    <property type="protein sequence ID" value="EUD64308.1"/>
    <property type="molecule type" value="Genomic_DNA"/>
</dbReference>